<evidence type="ECO:0000313" key="11">
    <source>
        <dbReference type="Proteomes" id="UP001283361"/>
    </source>
</evidence>
<dbReference type="CDD" id="cd05917">
    <property type="entry name" value="FACL_like_2"/>
    <property type="match status" value="1"/>
</dbReference>
<dbReference type="PROSITE" id="PS00455">
    <property type="entry name" value="AMP_BINDING"/>
    <property type="match status" value="1"/>
</dbReference>
<dbReference type="Gene3D" id="3.40.50.12780">
    <property type="entry name" value="N-terminal domain of ligase-like"/>
    <property type="match status" value="1"/>
</dbReference>
<dbReference type="FunFam" id="3.30.300.30:FF:000008">
    <property type="entry name" value="2,3-dihydroxybenzoate-AMP ligase"/>
    <property type="match status" value="1"/>
</dbReference>
<evidence type="ECO:0000256" key="7">
    <source>
        <dbReference type="ARBA" id="ARBA00048277"/>
    </source>
</evidence>
<comment type="catalytic activity">
    <reaction evidence="7">
        <text>a medium-chain fatty acid + ATP + CoA = a medium-chain fatty acyl-CoA + AMP + diphosphate</text>
        <dbReference type="Rhea" id="RHEA:48340"/>
        <dbReference type="ChEBI" id="CHEBI:30616"/>
        <dbReference type="ChEBI" id="CHEBI:33019"/>
        <dbReference type="ChEBI" id="CHEBI:57287"/>
        <dbReference type="ChEBI" id="CHEBI:59558"/>
        <dbReference type="ChEBI" id="CHEBI:90546"/>
        <dbReference type="ChEBI" id="CHEBI:456215"/>
        <dbReference type="EC" id="6.2.1.2"/>
    </reaction>
</comment>
<dbReference type="GO" id="GO:0006631">
    <property type="term" value="P:fatty acid metabolic process"/>
    <property type="evidence" value="ECO:0007669"/>
    <property type="project" value="TreeGrafter"/>
</dbReference>
<dbReference type="Pfam" id="PF13193">
    <property type="entry name" value="AMP-binding_C"/>
    <property type="match status" value="1"/>
</dbReference>
<evidence type="ECO:0000256" key="2">
    <source>
        <dbReference type="ARBA" id="ARBA00022598"/>
    </source>
</evidence>
<reference evidence="10" key="1">
    <citation type="journal article" date="2023" name="G3 (Bethesda)">
        <title>A reference genome for the long-term kleptoplast-retaining sea slug Elysia crispata morphotype clarki.</title>
        <authorList>
            <person name="Eastman K.E."/>
            <person name="Pendleton A.L."/>
            <person name="Shaikh M.A."/>
            <person name="Suttiyut T."/>
            <person name="Ogas R."/>
            <person name="Tomko P."/>
            <person name="Gavelis G."/>
            <person name="Widhalm J.R."/>
            <person name="Wisecaver J.H."/>
        </authorList>
    </citation>
    <scope>NUCLEOTIDE SEQUENCE</scope>
    <source>
        <strain evidence="10">ECLA1</strain>
    </source>
</reference>
<dbReference type="EMBL" id="JAWDGP010006604">
    <property type="protein sequence ID" value="KAK3738073.1"/>
    <property type="molecule type" value="Genomic_DNA"/>
</dbReference>
<dbReference type="PROSITE" id="PS00018">
    <property type="entry name" value="EF_HAND_1"/>
    <property type="match status" value="1"/>
</dbReference>
<dbReference type="InterPro" id="IPR042099">
    <property type="entry name" value="ANL_N_sf"/>
</dbReference>
<evidence type="ECO:0000256" key="4">
    <source>
        <dbReference type="ARBA" id="ARBA00039009"/>
    </source>
</evidence>
<evidence type="ECO:0000259" key="9">
    <source>
        <dbReference type="Pfam" id="PF13193"/>
    </source>
</evidence>
<dbReference type="InterPro" id="IPR025110">
    <property type="entry name" value="AMP-bd_C"/>
</dbReference>
<dbReference type="GO" id="GO:0031956">
    <property type="term" value="F:medium-chain fatty acid-CoA ligase activity"/>
    <property type="evidence" value="ECO:0007669"/>
    <property type="project" value="UniProtKB-EC"/>
</dbReference>
<dbReference type="Proteomes" id="UP001283361">
    <property type="component" value="Unassembled WGS sequence"/>
</dbReference>
<name>A0AAE0YA23_9GAST</name>
<accession>A0AAE0YA23</accession>
<evidence type="ECO:0000313" key="10">
    <source>
        <dbReference type="EMBL" id="KAK3738073.1"/>
    </source>
</evidence>
<dbReference type="PANTHER" id="PTHR43201:SF5">
    <property type="entry name" value="MEDIUM-CHAIN ACYL-COA LIGASE ACSF2, MITOCHONDRIAL"/>
    <property type="match status" value="1"/>
</dbReference>
<dbReference type="FunFam" id="3.40.50.12780:FF:000003">
    <property type="entry name" value="Long-chain-fatty-acid--CoA ligase FadD"/>
    <property type="match status" value="1"/>
</dbReference>
<keyword evidence="2" id="KW-0436">Ligase</keyword>
<keyword evidence="11" id="KW-1185">Reference proteome</keyword>
<dbReference type="Gene3D" id="3.30.300.30">
    <property type="match status" value="1"/>
</dbReference>
<feature type="domain" description="AMP-binding enzyme C-terminal" evidence="9">
    <location>
        <begin position="616"/>
        <end position="691"/>
    </location>
</feature>
<comment type="catalytic activity">
    <reaction evidence="6">
        <text>octanoate + ATP + CoA = octanoyl-CoA + AMP + diphosphate</text>
        <dbReference type="Rhea" id="RHEA:33631"/>
        <dbReference type="ChEBI" id="CHEBI:25646"/>
        <dbReference type="ChEBI" id="CHEBI:30616"/>
        <dbReference type="ChEBI" id="CHEBI:33019"/>
        <dbReference type="ChEBI" id="CHEBI:57287"/>
        <dbReference type="ChEBI" id="CHEBI:57386"/>
        <dbReference type="ChEBI" id="CHEBI:456215"/>
    </reaction>
</comment>
<dbReference type="InterPro" id="IPR020845">
    <property type="entry name" value="AMP-binding_CS"/>
</dbReference>
<gene>
    <name evidence="10" type="ORF">RRG08_064975</name>
</gene>
<evidence type="ECO:0000256" key="3">
    <source>
        <dbReference type="ARBA" id="ARBA00037247"/>
    </source>
</evidence>
<dbReference type="Pfam" id="PF00501">
    <property type="entry name" value="AMP-binding"/>
    <property type="match status" value="1"/>
</dbReference>
<dbReference type="InterPro" id="IPR018247">
    <property type="entry name" value="EF_Hand_1_Ca_BS"/>
</dbReference>
<evidence type="ECO:0000256" key="1">
    <source>
        <dbReference type="ARBA" id="ARBA00006432"/>
    </source>
</evidence>
<evidence type="ECO:0000256" key="5">
    <source>
        <dbReference type="ARBA" id="ARBA00039638"/>
    </source>
</evidence>
<comment type="caution">
    <text evidence="10">The sequence shown here is derived from an EMBL/GenBank/DDBJ whole genome shotgun (WGS) entry which is preliminary data.</text>
</comment>
<dbReference type="InterPro" id="IPR000873">
    <property type="entry name" value="AMP-dep_synth/lig_dom"/>
</dbReference>
<protein>
    <recommendedName>
        <fullName evidence="5">Medium-chain acyl-CoA ligase ACSF2, mitochondrial</fullName>
        <ecNumber evidence="4">6.2.1.2</ecNumber>
    </recommendedName>
</protein>
<dbReference type="SUPFAM" id="SSF56801">
    <property type="entry name" value="Acetyl-CoA synthetase-like"/>
    <property type="match status" value="1"/>
</dbReference>
<organism evidence="10 11">
    <name type="scientific">Elysia crispata</name>
    <name type="common">lettuce slug</name>
    <dbReference type="NCBI Taxonomy" id="231223"/>
    <lineage>
        <taxon>Eukaryota</taxon>
        <taxon>Metazoa</taxon>
        <taxon>Spiralia</taxon>
        <taxon>Lophotrochozoa</taxon>
        <taxon>Mollusca</taxon>
        <taxon>Gastropoda</taxon>
        <taxon>Heterobranchia</taxon>
        <taxon>Euthyneura</taxon>
        <taxon>Panpulmonata</taxon>
        <taxon>Sacoglossa</taxon>
        <taxon>Placobranchoidea</taxon>
        <taxon>Plakobranchidae</taxon>
        <taxon>Elysia</taxon>
    </lineage>
</organism>
<dbReference type="AlphaFoldDB" id="A0AAE0YA23"/>
<feature type="domain" description="AMP-dependent synthetase/ligase" evidence="8">
    <location>
        <begin position="175"/>
        <end position="565"/>
    </location>
</feature>
<comment type="function">
    <text evidence="3">Acyl-CoA synthases catalyze the initial reaction in fatty acid metabolism, by forming a thioester with CoA. Has some preference toward medium-chain substrates. Plays a role in adipocyte differentiation.</text>
</comment>
<dbReference type="EC" id="6.2.1.2" evidence="4"/>
<comment type="similarity">
    <text evidence="1">Belongs to the ATP-dependent AMP-binding enzyme family.</text>
</comment>
<proteinExistence type="inferred from homology"/>
<dbReference type="InterPro" id="IPR045851">
    <property type="entry name" value="AMP-bd_C_sf"/>
</dbReference>
<dbReference type="PANTHER" id="PTHR43201">
    <property type="entry name" value="ACYL-COA SYNTHETASE"/>
    <property type="match status" value="1"/>
</dbReference>
<sequence>MYTNYTWYSTPCLAALLCSELASPLLYTGDTELERSGFWYWFLLKLKALTATCSWAHLTFAWGEVKAGSCVQNSRVFSSLVSTKIKTCACVLNKPGGDKYRRNQIHPTRTAKNGITHQHSHDGCLLGKLYPQSQFHTSRSFFHTSGQCQPHQKWSYIHGPSSVPLLGVTIGRALQDKTSKHPDKPAAIFRQENVQFSFQELLEKADQLAAGLRRLGINKGDRLGIWGPNTSEWVLTQYATARAGIIMVNINPSYRLNELKFALKKSGCKAIIAAPGFKDTDYFVMLRSVLPELDNHKAGASLESEELPDLKHVIAYDNNQDGVLSLEDIMSSSTSSEIKEIFDLQDKLQFDDPINIQFTSGTTGNPKGACLSHHNIMNNSYFVGLRCGYHEHEAIICCPVPLYHCFGMVLASLSNVSHGATSVWPSPAFNPEETLRAVETYKCTALYGVPTMFIDMLCSHEFDKVDLSSLQTGIMAGSPCPIETMKEVRDKMNLHKMTVCYGSTETSPVSFQSTKDCSLEKRVSTVGKVLDHIEAKIIDHEGHIVPFGEKGELCTRGTNNMLEYWDDPEKTKSVMGSDQWYHTGDLAVMTEDGYCSIVGREKDMLIRGGENIYPLEIEQILYEHPKVKDIQVIGVPDKRLGEQVCAWIEVKEDMTLTEEEVKDFCKDKMARFKIPHYIMFVKDFPKTVTGKIQKFVMREQSAKMLGLKD</sequence>
<evidence type="ECO:0000256" key="6">
    <source>
        <dbReference type="ARBA" id="ARBA00047319"/>
    </source>
</evidence>
<evidence type="ECO:0000259" key="8">
    <source>
        <dbReference type="Pfam" id="PF00501"/>
    </source>
</evidence>